<keyword evidence="10 21" id="KW-0518">Myosin</keyword>
<dbReference type="Gene3D" id="2.30.30.40">
    <property type="entry name" value="SH3 Domains"/>
    <property type="match status" value="1"/>
</dbReference>
<dbReference type="FunFam" id="1.20.5.4820:FF:000001">
    <property type="entry name" value="Myosin heavy chain"/>
    <property type="match status" value="1"/>
</dbReference>
<dbReference type="Pfam" id="PF01576">
    <property type="entry name" value="Myosin_tail_1"/>
    <property type="match status" value="1"/>
</dbReference>
<dbReference type="FunFam" id="1.20.5.340:FF:000013">
    <property type="entry name" value="Myosin heavy chain"/>
    <property type="match status" value="1"/>
</dbReference>
<evidence type="ECO:0000256" key="20">
    <source>
        <dbReference type="PROSITE-ProRule" id="PRU00192"/>
    </source>
</evidence>
<dbReference type="Pfam" id="PF16623">
    <property type="entry name" value="WW_FCH_linker"/>
    <property type="match status" value="1"/>
</dbReference>
<dbReference type="Gene3D" id="2.30.30.360">
    <property type="entry name" value="Myosin S1 fragment, N-terminal"/>
    <property type="match status" value="1"/>
</dbReference>
<dbReference type="FunFam" id="1.20.120.720:FF:000001">
    <property type="entry name" value="Myosin heavy chain, muscle"/>
    <property type="match status" value="1"/>
</dbReference>
<dbReference type="Gene3D" id="3.40.850.10">
    <property type="entry name" value="Kinesin motor domain"/>
    <property type="match status" value="1"/>
</dbReference>
<evidence type="ECO:0000256" key="12">
    <source>
        <dbReference type="ARBA" id="ARBA00023175"/>
    </source>
</evidence>
<dbReference type="FunFam" id="1.20.5.370:FF:000008">
    <property type="entry name" value="Myosin heavy chain"/>
    <property type="match status" value="1"/>
</dbReference>
<evidence type="ECO:0000313" key="30">
    <source>
        <dbReference type="EMBL" id="AWP17235.1"/>
    </source>
</evidence>
<feature type="domain" description="F-BAR" evidence="28">
    <location>
        <begin position="2108"/>
        <end position="2368"/>
    </location>
</feature>
<dbReference type="FunFam" id="1.20.58.530:FF:000001">
    <property type="entry name" value="Myosin heavy chain"/>
    <property type="match status" value="1"/>
</dbReference>
<dbReference type="PROSITE" id="PS50020">
    <property type="entry name" value="WW_DOMAIN_2"/>
    <property type="match status" value="1"/>
</dbReference>
<keyword evidence="9 22" id="KW-0175">Coiled coil</keyword>
<name>A0A2U9CKX2_SCOMX</name>
<evidence type="ECO:0000259" key="28">
    <source>
        <dbReference type="PROSITE" id="PS51741"/>
    </source>
</evidence>
<organism evidence="30 31">
    <name type="scientific">Scophthalmus maximus</name>
    <name type="common">Turbot</name>
    <name type="synonym">Psetta maxima</name>
    <dbReference type="NCBI Taxonomy" id="52904"/>
    <lineage>
        <taxon>Eukaryota</taxon>
        <taxon>Metazoa</taxon>
        <taxon>Chordata</taxon>
        <taxon>Craniata</taxon>
        <taxon>Vertebrata</taxon>
        <taxon>Euteleostomi</taxon>
        <taxon>Actinopterygii</taxon>
        <taxon>Neopterygii</taxon>
        <taxon>Teleostei</taxon>
        <taxon>Neoteleostei</taxon>
        <taxon>Acanthomorphata</taxon>
        <taxon>Carangaria</taxon>
        <taxon>Pleuronectiformes</taxon>
        <taxon>Pleuronectoidei</taxon>
        <taxon>Scophthalmidae</taxon>
        <taxon>Scophthalmus</taxon>
    </lineage>
</organism>
<comment type="subunit">
    <text evidence="15">Muscle myosin is a hexameric protein that consists of 2 heavy chain subunits (MHC), 2 alkali light chain subunits (MLC) and 2 regulatory light chain subunits (MLC-2).</text>
</comment>
<dbReference type="Gene3D" id="1.20.5.340">
    <property type="match status" value="4"/>
</dbReference>
<feature type="coiled-coil region" evidence="23">
    <location>
        <begin position="2220"/>
        <end position="2279"/>
    </location>
</feature>
<dbReference type="CDD" id="cd07649">
    <property type="entry name" value="F-BAR_GAS7"/>
    <property type="match status" value="1"/>
</dbReference>
<dbReference type="FunFam" id="1.20.5.340:FF:000003">
    <property type="entry name" value="Myosin heavy chain"/>
    <property type="match status" value="1"/>
</dbReference>
<evidence type="ECO:0000256" key="3">
    <source>
        <dbReference type="ARBA" id="ARBA00008314"/>
    </source>
</evidence>
<dbReference type="FunFam" id="1.20.5.370:FF:000001">
    <property type="entry name" value="Myosin heavy chain"/>
    <property type="match status" value="1"/>
</dbReference>
<dbReference type="Pfam" id="PF00611">
    <property type="entry name" value="FCH"/>
    <property type="match status" value="1"/>
</dbReference>
<evidence type="ECO:0000256" key="9">
    <source>
        <dbReference type="ARBA" id="ARBA00023054"/>
    </source>
</evidence>
<evidence type="ECO:0000256" key="18">
    <source>
        <dbReference type="ARBA" id="ARBA00075333"/>
    </source>
</evidence>
<keyword evidence="13" id="KW-0514">Muscle protein</keyword>
<dbReference type="PROSITE" id="PS51741">
    <property type="entry name" value="F_BAR"/>
    <property type="match status" value="1"/>
</dbReference>
<evidence type="ECO:0000259" key="27">
    <source>
        <dbReference type="PROSITE" id="PS51456"/>
    </source>
</evidence>
<dbReference type="SUPFAM" id="SSF103657">
    <property type="entry name" value="BAR/IMD domain-like"/>
    <property type="match status" value="1"/>
</dbReference>
<comment type="function">
    <text evidence="16">Involved in muscle contraction.</text>
</comment>
<dbReference type="PROSITE" id="PS50002">
    <property type="entry name" value="SH3"/>
    <property type="match status" value="1"/>
</dbReference>
<evidence type="ECO:0000256" key="21">
    <source>
        <dbReference type="PROSITE-ProRule" id="PRU00782"/>
    </source>
</evidence>
<dbReference type="FunFam" id="1.20.1270.60:FF:000024">
    <property type="entry name" value="growth arrest-specific protein 7 isoform X2"/>
    <property type="match status" value="1"/>
</dbReference>
<dbReference type="PROSITE" id="PS51844">
    <property type="entry name" value="SH3_LIKE"/>
    <property type="match status" value="1"/>
</dbReference>
<dbReference type="CDD" id="cd01377">
    <property type="entry name" value="MYSc_class_II"/>
    <property type="match status" value="1"/>
</dbReference>
<evidence type="ECO:0000256" key="17">
    <source>
        <dbReference type="ARBA" id="ARBA00073369"/>
    </source>
</evidence>
<dbReference type="SMART" id="SM00456">
    <property type="entry name" value="WW"/>
    <property type="match status" value="1"/>
</dbReference>
<keyword evidence="8 21" id="KW-0067">ATP-binding</keyword>
<dbReference type="Gene3D" id="1.20.120.720">
    <property type="entry name" value="Myosin VI head, motor domain, U50 subdomain"/>
    <property type="match status" value="1"/>
</dbReference>
<evidence type="ECO:0000256" key="19">
    <source>
        <dbReference type="ARBA" id="ARBA00081302"/>
    </source>
</evidence>
<feature type="coiled-coil region" evidence="23">
    <location>
        <begin position="857"/>
        <end position="1164"/>
    </location>
</feature>
<evidence type="ECO:0000256" key="14">
    <source>
        <dbReference type="ARBA" id="ARBA00023203"/>
    </source>
</evidence>
<dbReference type="InterPro" id="IPR027417">
    <property type="entry name" value="P-loop_NTPase"/>
</dbReference>
<keyword evidence="12 21" id="KW-0505">Motor protein</keyword>
<evidence type="ECO:0000256" key="1">
    <source>
        <dbReference type="ARBA" id="ARBA00004170"/>
    </source>
</evidence>
<dbReference type="InterPro" id="IPR002928">
    <property type="entry name" value="Myosin_tail"/>
</dbReference>
<dbReference type="InterPro" id="IPR008989">
    <property type="entry name" value="Myosin_S1_N"/>
</dbReference>
<dbReference type="Pfam" id="PF00063">
    <property type="entry name" value="Myosin_head"/>
    <property type="match status" value="1"/>
</dbReference>
<dbReference type="FunFam" id="1.20.5.340:FF:000002">
    <property type="entry name" value="Myosin heavy chain"/>
    <property type="match status" value="1"/>
</dbReference>
<keyword evidence="31" id="KW-1185">Reference proteome</keyword>
<dbReference type="InterPro" id="IPR004009">
    <property type="entry name" value="SH3_Myosin"/>
</dbReference>
<evidence type="ECO:0000256" key="13">
    <source>
        <dbReference type="ARBA" id="ARBA00023179"/>
    </source>
</evidence>
<dbReference type="SUPFAM" id="SSF51045">
    <property type="entry name" value="WW domain"/>
    <property type="match status" value="1"/>
</dbReference>
<evidence type="ECO:0000256" key="24">
    <source>
        <dbReference type="SAM" id="MobiDB-lite"/>
    </source>
</evidence>
<dbReference type="PRINTS" id="PR00193">
    <property type="entry name" value="MYOSINHEAVY"/>
</dbReference>
<dbReference type="FunFam" id="1.20.5.340:FF:000019">
    <property type="entry name" value="Myosin heavy chain, isoform G"/>
    <property type="match status" value="1"/>
</dbReference>
<evidence type="ECO:0000256" key="11">
    <source>
        <dbReference type="ARBA" id="ARBA00023136"/>
    </source>
</evidence>
<feature type="coiled-coil region" evidence="23">
    <location>
        <begin position="1876"/>
        <end position="1924"/>
    </location>
</feature>
<dbReference type="FunFam" id="3.40.850.10:FF:000024">
    <property type="entry name" value="Myosin heavy chain, isoform J"/>
    <property type="match status" value="1"/>
</dbReference>
<dbReference type="FunFam" id="1.20.5.370:FF:000002">
    <property type="entry name" value="Myosin heavy chain"/>
    <property type="match status" value="1"/>
</dbReference>
<dbReference type="PROSITE" id="PS01159">
    <property type="entry name" value="WW_DOMAIN_1"/>
    <property type="match status" value="1"/>
</dbReference>
<feature type="region of interest" description="Disordered" evidence="24">
    <location>
        <begin position="2012"/>
        <end position="2083"/>
    </location>
</feature>
<dbReference type="FunFam" id="1.20.5.340:FF:000006">
    <property type="entry name" value="Myosin heavy chain"/>
    <property type="match status" value="1"/>
</dbReference>
<evidence type="ECO:0000256" key="22">
    <source>
        <dbReference type="PROSITE-ProRule" id="PRU01077"/>
    </source>
</evidence>
<dbReference type="Gene3D" id="2.20.70.10">
    <property type="match status" value="1"/>
</dbReference>
<dbReference type="SMART" id="SM00055">
    <property type="entry name" value="FCH"/>
    <property type="match status" value="1"/>
</dbReference>
<dbReference type="InterPro" id="IPR036028">
    <property type="entry name" value="SH3-like_dom_sf"/>
</dbReference>
<dbReference type="GO" id="GO:0016460">
    <property type="term" value="C:myosin II complex"/>
    <property type="evidence" value="ECO:0007669"/>
    <property type="project" value="TreeGrafter"/>
</dbReference>
<dbReference type="GO" id="GO:0006936">
    <property type="term" value="P:muscle contraction"/>
    <property type="evidence" value="ECO:0007669"/>
    <property type="project" value="TreeGrafter"/>
</dbReference>
<dbReference type="InterPro" id="IPR014751">
    <property type="entry name" value="XRCC4-like_C"/>
</dbReference>
<sequence length="2388" mass="274700">MSSDAEMSVFGEAAPYLRRPERERIEAQNRPFDAKTAVFVVDPKELFVKGTLDNKDGGNATVKTEAGKVVTVKDDEVFPMNPPKYDKIEDMAMMTHLNEAAVLYNLKERYAAWMIYTYSGLFCVTVNPYKWLPVYNQEVVVAYRGKKRQEAPPHIFSISDNAYQFMLTDRENQSILITGESGAGKTVNTKRVIQYFATIAGSADRKKDVSVSGKLQGNLEDQIISANPLLEAFGNAKTVRNDNSSRFGKFIRIHFGTTGKLSSADIETYLLEKSRVTFQLASERSYHIFYQIMSNKKPELIETLLITTNPYDYPFVSQGEISVASINDSEELMATDSAIETLGFTGEERIGIYKLTGAVMHYGNMKFKQKQREEQAEPDGAEVADKAAYLMGLNSADLLKALCYPRVKVGNEYVTKGQTVQQVYNSMGALAKSVYEKMFMWMVLRINQMLDTKQPRQFFIGVLDIAGFEIFDYNSLEQLCINFTNEKLQQFFNHHMFVLEQEEYKKEGIEWEFIDFGMDLAACIELIEKPMGIFSILEEECMFPKASDTTFKNKLYDQHLGKSGNFQKPKPVKGKVEAHFSLVHYAGTVDYSITGWLDKNKDPLNETVVQLYQKAGLKLLAFLYSTYSSTDENTGGGSGGAKKAAKKKGSSFQTVSALFRENLGKLMTNLKSTHPHFVRCLIPNETKTPGIMEHHLVIHQLRCNGVLEGIRICRKGFPSRILYGDFKQRYKVLNASVIPEGQFIDNKKAAEKLLGSIDVDHTQYKFGHTKVFFKAGLLGLLEEMRDEKLAALITITQALCRGFLRRREIKNMVDRRESIYIIQYNIRSFMNVKHWPWMKLYFKIKPLLRSAETEKEMAIMKVEFAKCKEDLAKAEAKKKELEAKMVSLLQEKNDLCLHIQSESESLADAEERCEGLIKNKILLEAKAKELSERLEDEEEVNAELTARKRKLEEECSELKKDIDDLELTLAKVEKEKHATENKVKNLTEEMSSLDDTIAKLSKEKLALQEAHRQTLDDLQTEEDKVNSLTKAKIKLEQQVDDLEGSLEQEKKARMDVERAKRKLEGDLKLTQESIMDLENDKHQLEERLKNKDFEFSQLVAKIEDEQSVIVQSQKRIKELQARIEELEEEIEVERAARVKVEKQRSDLSRELEEISERLEEAGGATAAQIEMNKKRDVEFQKLRRDLEESTLHHEATATALRKKHTDSVAELGEQIDNLQRVKQKLEKEKSEYKMEIDDLSSNIEVIVKAKVNYEKLCHSLEDQLSEYRTKHDENTRLITEINAQMARLQNENGEFSRLLEEKEAILSQMSRAKLAFTQQNEELKRQVEEESKAKNALAHALQSARHDCDMLREQFEEEQEAKVELQRAMSKANSEVAQWRTKYETDAIQRNDELEEAKKKLAQRLQEAEETIETVNAKCSSSEKTKQRLQAEVEDLMIDVERANAQAASLDKKQRSFDKILSEWKQKYEESQAELDGSQKESRSLSTELFKMKNSYEEALEHLEVLKRENKNLQQEILDLTEQLGENGKTIHELEKTKKQTETEKAEIQTSLEEAEASLEHEESKILRVQLELTQVKGEVDRRLAEKDDELELNKRNHQRIVETMQSALEAEIRGKNDAMRIRKKMETDLNEMETQLSHANRQAAEALKQLRNMQAHLKEQTLHLDEALRSQEELREQVAMVERRSSLMQAEVEELTAALEQSERSRKLAEQELADACERVGLLHSQNTSLLNSKRKLDADVSQLQGEVEDVIQEARNAEEKAKKAITDAAMMAEELKKEQDTSSHLERMRKNLEACVKDLQHRLVEAECMALKGGKKQLQKLEARVRELEGEVESEQKRATDATKGIRRYERRVKELTYQTEEDKKTTLRLQDLVGKLQLKVKAYKRQNEEAEEQANVHLARLRKVQHELEEAQERADIAESQVWIGEQHQQGLTFEAGEIIQVVQAVPGGWWEGEKDGVRGWFPSSYVQVLERTASLSQLPVEDLRDPLPPHWRCYMSPQGRRYYVNTTSNETTWERPSSVPGTPKASIRHKNSLPAVNGFHPGGSPVHHLEHPHNSLVRKSSTEPQSPGSTSPTRKQNKETTVTINCVTFPSPVCMPEQQLLKPNEWSYCDYFWTDKKDPQGNGCITGFEVLLQKQLKGKQMQKEMAEFIRERIKIEEEYAKNLSKLSQIPLAGQEEGTLGEAWAQLKKSLADEAEVHLKFSSKLQSEVEKPLLTFRENFKKDMKRFDHHIADLRKQLVGRYAAVEKARKALADRQKELELKTQQLEIKLSNKIEEDIKKARRKSTQAGDDLMRCVDLYNQSQSKWFEEMVTTSLELERLEVERVEMIRQHLCQYTTLRHETDMFNQSTMEPVDQLLQCVDPARDRELWVLENKTGETRPVDIEI</sequence>
<dbReference type="STRING" id="52904.ENSSMAP00000004602"/>
<gene>
    <name evidence="30" type="ORF">SMAX5B_020231</name>
</gene>
<dbReference type="GO" id="GO:0000146">
    <property type="term" value="F:microfilament motor activity"/>
    <property type="evidence" value="ECO:0007669"/>
    <property type="project" value="TreeGrafter"/>
</dbReference>
<dbReference type="InterPro" id="IPR036020">
    <property type="entry name" value="WW_dom_sf"/>
</dbReference>
<keyword evidence="7 21" id="KW-0547">Nucleotide-binding</keyword>
<dbReference type="GO" id="GO:0016020">
    <property type="term" value="C:membrane"/>
    <property type="evidence" value="ECO:0007669"/>
    <property type="project" value="UniProtKB-SubCell"/>
</dbReference>
<feature type="coiled-coil region" evidence="23">
    <location>
        <begin position="1201"/>
        <end position="1572"/>
    </location>
</feature>
<dbReference type="FunFam" id="2.30.30.360:FF:000001">
    <property type="entry name" value="Myosin heavy chain"/>
    <property type="match status" value="1"/>
</dbReference>
<accession>A0A2U9CKX2</accession>
<keyword evidence="5 20" id="KW-0728">SH3 domain</keyword>
<dbReference type="PANTHER" id="PTHR45615:SF6">
    <property type="entry name" value="MYOSIN-3"/>
    <property type="match status" value="1"/>
</dbReference>
<feature type="region of interest" description="Actin-binding" evidence="21">
    <location>
        <begin position="663"/>
        <end position="685"/>
    </location>
</feature>
<evidence type="ECO:0000313" key="31">
    <source>
        <dbReference type="Proteomes" id="UP000246464"/>
    </source>
</evidence>
<evidence type="ECO:0000256" key="16">
    <source>
        <dbReference type="ARBA" id="ARBA00056608"/>
    </source>
</evidence>
<dbReference type="InterPro" id="IPR001609">
    <property type="entry name" value="Myosin_head_motor_dom-like"/>
</dbReference>
<dbReference type="InterPro" id="IPR027267">
    <property type="entry name" value="AH/BAR_dom_sf"/>
</dbReference>
<dbReference type="PANTHER" id="PTHR45615">
    <property type="entry name" value="MYOSIN HEAVY CHAIN, NON-MUSCLE"/>
    <property type="match status" value="1"/>
</dbReference>
<evidence type="ECO:0000256" key="5">
    <source>
        <dbReference type="ARBA" id="ARBA00022443"/>
    </source>
</evidence>
<comment type="subcellular location">
    <subcellularLocation>
        <location evidence="2">Cytoplasm</location>
        <location evidence="2">Myofibril</location>
    </subcellularLocation>
    <subcellularLocation>
        <location evidence="1">Membrane</location>
        <topology evidence="1">Peripheral membrane protein</topology>
    </subcellularLocation>
</comment>
<dbReference type="Proteomes" id="UP000246464">
    <property type="component" value="Chromosome 18"/>
</dbReference>
<dbReference type="SUPFAM" id="SSF50044">
    <property type="entry name" value="SH3-domain"/>
    <property type="match status" value="1"/>
</dbReference>
<dbReference type="InterPro" id="IPR031160">
    <property type="entry name" value="F_BAR_dom"/>
</dbReference>
<evidence type="ECO:0000256" key="7">
    <source>
        <dbReference type="ARBA" id="ARBA00022741"/>
    </source>
</evidence>
<dbReference type="InterPro" id="IPR036961">
    <property type="entry name" value="Kinesin_motor_dom_sf"/>
</dbReference>
<dbReference type="SMART" id="SM00326">
    <property type="entry name" value="SH3"/>
    <property type="match status" value="1"/>
</dbReference>
<evidence type="ECO:0000259" key="25">
    <source>
        <dbReference type="PROSITE" id="PS50002"/>
    </source>
</evidence>
<evidence type="ECO:0000256" key="4">
    <source>
        <dbReference type="ARBA" id="ARBA00022433"/>
    </source>
</evidence>
<keyword evidence="4" id="KW-0787">Thick filament</keyword>
<evidence type="ECO:0000256" key="15">
    <source>
        <dbReference type="ARBA" id="ARBA00038612"/>
    </source>
</evidence>
<dbReference type="Gene3D" id="1.10.10.820">
    <property type="match status" value="1"/>
</dbReference>
<feature type="compositionally biased region" description="Polar residues" evidence="24">
    <location>
        <begin position="2061"/>
        <end position="2083"/>
    </location>
</feature>
<dbReference type="CDD" id="cd00201">
    <property type="entry name" value="WW"/>
    <property type="match status" value="1"/>
</dbReference>
<dbReference type="InterPro" id="IPR001202">
    <property type="entry name" value="WW_dom"/>
</dbReference>
<proteinExistence type="inferred from homology"/>
<feature type="binding site" evidence="21">
    <location>
        <begin position="179"/>
        <end position="186"/>
    </location>
    <ligand>
        <name>ATP</name>
        <dbReference type="ChEBI" id="CHEBI:30616"/>
    </ligand>
</feature>
<dbReference type="SUPFAM" id="SSF52540">
    <property type="entry name" value="P-loop containing nucleoside triphosphate hydrolases"/>
    <property type="match status" value="1"/>
</dbReference>
<reference evidence="30 31" key="1">
    <citation type="submission" date="2017-12" db="EMBL/GenBank/DDBJ databases">
        <title>Integrating genomic resources of turbot (Scophthalmus maximus) in depth evaluation of genetic and physical mapping variation across individuals.</title>
        <authorList>
            <person name="Martinez P."/>
        </authorList>
    </citation>
    <scope>NUCLEOTIDE SEQUENCE [LARGE SCALE GENOMIC DNA]</scope>
</reference>
<dbReference type="Gene3D" id="1.20.58.530">
    <property type="match status" value="1"/>
</dbReference>
<evidence type="ECO:0000256" key="8">
    <source>
        <dbReference type="ARBA" id="ARBA00022840"/>
    </source>
</evidence>
<dbReference type="PROSITE" id="PS51456">
    <property type="entry name" value="MYOSIN_MOTOR"/>
    <property type="match status" value="1"/>
</dbReference>
<evidence type="ECO:0000259" key="26">
    <source>
        <dbReference type="PROSITE" id="PS50020"/>
    </source>
</evidence>
<feature type="domain" description="Myosin motor" evidence="27">
    <location>
        <begin position="86"/>
        <end position="786"/>
    </location>
</feature>
<keyword evidence="6" id="KW-0963">Cytoplasm</keyword>
<dbReference type="EMBL" id="CP026260">
    <property type="protein sequence ID" value="AWP17235.1"/>
    <property type="molecule type" value="Genomic_DNA"/>
</dbReference>
<dbReference type="Pfam" id="PF07653">
    <property type="entry name" value="SH3_2"/>
    <property type="match status" value="1"/>
</dbReference>
<feature type="domain" description="SH3" evidence="25">
    <location>
        <begin position="1913"/>
        <end position="1975"/>
    </location>
</feature>
<feature type="domain" description="Myosin N-terminal SH3-like" evidence="29">
    <location>
        <begin position="33"/>
        <end position="82"/>
    </location>
</feature>
<dbReference type="Gene3D" id="1.20.5.370">
    <property type="match status" value="5"/>
</dbReference>
<dbReference type="Pfam" id="PF02736">
    <property type="entry name" value="Myosin_N"/>
    <property type="match status" value="1"/>
</dbReference>
<dbReference type="SMART" id="SM00242">
    <property type="entry name" value="MYSc"/>
    <property type="match status" value="1"/>
</dbReference>
<evidence type="ECO:0000256" key="2">
    <source>
        <dbReference type="ARBA" id="ARBA00004657"/>
    </source>
</evidence>
<dbReference type="GO" id="GO:0030016">
    <property type="term" value="C:myofibril"/>
    <property type="evidence" value="ECO:0007669"/>
    <property type="project" value="UniProtKB-SubCell"/>
</dbReference>
<keyword evidence="11" id="KW-0472">Membrane</keyword>
<dbReference type="Gene3D" id="1.20.1270.60">
    <property type="entry name" value="Arfaptin homology (AH) domain/BAR domain"/>
    <property type="match status" value="1"/>
</dbReference>
<comment type="similarity">
    <text evidence="3 21">Belongs to the TRAFAC class myosin-kinesin ATPase superfamily. Myosin family.</text>
</comment>
<dbReference type="Pfam" id="PF00397">
    <property type="entry name" value="WW"/>
    <property type="match status" value="1"/>
</dbReference>
<protein>
    <recommendedName>
        <fullName evidence="17">Myosin-7B</fullName>
    </recommendedName>
    <alternativeName>
        <fullName evidence="19">Myosin cardiac muscle beta chain</fullName>
    </alternativeName>
    <alternativeName>
        <fullName evidence="18">Myosin heavy chain 7B, cardiac muscle beta isoform</fullName>
    </alternativeName>
</protein>
<keyword evidence="14 21" id="KW-0009">Actin-binding</keyword>
<evidence type="ECO:0000256" key="6">
    <source>
        <dbReference type="ARBA" id="ARBA00022490"/>
    </source>
</evidence>
<dbReference type="GO" id="GO:0051015">
    <property type="term" value="F:actin filament binding"/>
    <property type="evidence" value="ECO:0007669"/>
    <property type="project" value="InterPro"/>
</dbReference>
<dbReference type="InterPro" id="IPR001060">
    <property type="entry name" value="FCH_dom"/>
</dbReference>
<evidence type="ECO:0000256" key="10">
    <source>
        <dbReference type="ARBA" id="ARBA00023123"/>
    </source>
</evidence>
<dbReference type="GO" id="GO:0005524">
    <property type="term" value="F:ATP binding"/>
    <property type="evidence" value="ECO:0007669"/>
    <property type="project" value="UniProtKB-UniRule"/>
</dbReference>
<dbReference type="InterPro" id="IPR037957">
    <property type="entry name" value="GAS7_F-BAR"/>
</dbReference>
<dbReference type="InterPro" id="IPR001452">
    <property type="entry name" value="SH3_domain"/>
</dbReference>
<evidence type="ECO:0000256" key="23">
    <source>
        <dbReference type="SAM" id="Coils"/>
    </source>
</evidence>
<dbReference type="Gene3D" id="1.20.5.4820">
    <property type="match status" value="1"/>
</dbReference>
<feature type="coiled-coil region" evidence="23">
    <location>
        <begin position="1616"/>
        <end position="1840"/>
    </location>
</feature>
<feature type="domain" description="WW" evidence="26">
    <location>
        <begin position="1989"/>
        <end position="2022"/>
    </location>
</feature>
<dbReference type="PROSITE" id="PS50096">
    <property type="entry name" value="IQ"/>
    <property type="match status" value="1"/>
</dbReference>
<dbReference type="GO" id="GO:0032982">
    <property type="term" value="C:myosin filament"/>
    <property type="evidence" value="ECO:0007669"/>
    <property type="project" value="UniProtKB-KW"/>
</dbReference>
<dbReference type="SUPFAM" id="SSF90257">
    <property type="entry name" value="Myosin rod fragments"/>
    <property type="match status" value="4"/>
</dbReference>
<dbReference type="FunFam" id="1.10.10.820:FF:000001">
    <property type="entry name" value="Myosin heavy chain"/>
    <property type="match status" value="1"/>
</dbReference>
<evidence type="ECO:0000259" key="29">
    <source>
        <dbReference type="PROSITE" id="PS51844"/>
    </source>
</evidence>